<organism evidence="1 2">
    <name type="scientific">Limosilactobacillus ingluviei DSM 15946</name>
    <dbReference type="NCBI Taxonomy" id="1423760"/>
    <lineage>
        <taxon>Bacteria</taxon>
        <taxon>Bacillati</taxon>
        <taxon>Bacillota</taxon>
        <taxon>Bacilli</taxon>
        <taxon>Lactobacillales</taxon>
        <taxon>Lactobacillaceae</taxon>
        <taxon>Limosilactobacillus</taxon>
    </lineage>
</organism>
<accession>A0A0R1U9I7</accession>
<dbReference type="PATRIC" id="fig|1423760.3.peg.1503"/>
<gene>
    <name evidence="1" type="ORF">FC43_GL001431</name>
</gene>
<evidence type="ECO:0000313" key="2">
    <source>
        <dbReference type="Proteomes" id="UP000050816"/>
    </source>
</evidence>
<sequence>MLFKINQRETKRRVLDFFQTDLYYLEAMAGIKARDILPSTKMPACWNYLPALKQR</sequence>
<evidence type="ECO:0000313" key="1">
    <source>
        <dbReference type="EMBL" id="KRL89983.1"/>
    </source>
</evidence>
<dbReference type="EMBL" id="AZFK01000038">
    <property type="protein sequence ID" value="KRL89983.1"/>
    <property type="molecule type" value="Genomic_DNA"/>
</dbReference>
<dbReference type="Proteomes" id="UP000050816">
    <property type="component" value="Unassembled WGS sequence"/>
</dbReference>
<name>A0A0R1U9I7_9LACO</name>
<reference evidence="1 2" key="1">
    <citation type="journal article" date="2015" name="Genome Announc.">
        <title>Expanding the biotechnology potential of lactobacilli through comparative genomics of 213 strains and associated genera.</title>
        <authorList>
            <person name="Sun Z."/>
            <person name="Harris H.M."/>
            <person name="McCann A."/>
            <person name="Guo C."/>
            <person name="Argimon S."/>
            <person name="Zhang W."/>
            <person name="Yang X."/>
            <person name="Jeffery I.B."/>
            <person name="Cooney J.C."/>
            <person name="Kagawa T.F."/>
            <person name="Liu W."/>
            <person name="Song Y."/>
            <person name="Salvetti E."/>
            <person name="Wrobel A."/>
            <person name="Rasinkangas P."/>
            <person name="Parkhill J."/>
            <person name="Rea M.C."/>
            <person name="O'Sullivan O."/>
            <person name="Ritari J."/>
            <person name="Douillard F.P."/>
            <person name="Paul Ross R."/>
            <person name="Yang R."/>
            <person name="Briner A.E."/>
            <person name="Felis G.E."/>
            <person name="de Vos W.M."/>
            <person name="Barrangou R."/>
            <person name="Klaenhammer T.R."/>
            <person name="Caufield P.W."/>
            <person name="Cui Y."/>
            <person name="Zhang H."/>
            <person name="O'Toole P.W."/>
        </authorList>
    </citation>
    <scope>NUCLEOTIDE SEQUENCE [LARGE SCALE GENOMIC DNA]</scope>
    <source>
        <strain evidence="1 2">DSM 15946</strain>
    </source>
</reference>
<protein>
    <submittedName>
        <fullName evidence="1">Uncharacterized protein</fullName>
    </submittedName>
</protein>
<comment type="caution">
    <text evidence="1">The sequence shown here is derived from an EMBL/GenBank/DDBJ whole genome shotgun (WGS) entry which is preliminary data.</text>
</comment>
<dbReference type="AlphaFoldDB" id="A0A0R1U9I7"/>
<proteinExistence type="predicted"/>